<keyword evidence="8" id="KW-0350">Heme biosynthesis</keyword>
<gene>
    <name evidence="13" type="primary">COX15</name>
</gene>
<keyword evidence="9 12" id="KW-0472">Membrane</keyword>
<accession>A0A075HTE8</accession>
<keyword evidence="4" id="KW-0479">Metal-binding</keyword>
<evidence type="ECO:0000256" key="10">
    <source>
        <dbReference type="ARBA" id="ARBA00023157"/>
    </source>
</evidence>
<evidence type="ECO:0000256" key="2">
    <source>
        <dbReference type="ARBA" id="ARBA00022475"/>
    </source>
</evidence>
<dbReference type="GO" id="GO:0016491">
    <property type="term" value="F:oxidoreductase activity"/>
    <property type="evidence" value="ECO:0007669"/>
    <property type="project" value="UniProtKB-KW"/>
</dbReference>
<dbReference type="EMBL" id="KF901089">
    <property type="protein sequence ID" value="AIF17707.1"/>
    <property type="molecule type" value="Genomic_DNA"/>
</dbReference>
<evidence type="ECO:0000313" key="13">
    <source>
        <dbReference type="EMBL" id="AIF17707.1"/>
    </source>
</evidence>
<evidence type="ECO:0000256" key="8">
    <source>
        <dbReference type="ARBA" id="ARBA00023133"/>
    </source>
</evidence>
<dbReference type="AlphaFoldDB" id="A0A075HTE8"/>
<feature type="transmembrane region" description="Helical" evidence="12">
    <location>
        <begin position="115"/>
        <end position="140"/>
    </location>
</feature>
<dbReference type="GO" id="GO:0046872">
    <property type="term" value="F:metal ion binding"/>
    <property type="evidence" value="ECO:0007669"/>
    <property type="project" value="UniProtKB-KW"/>
</dbReference>
<dbReference type="PANTHER" id="PTHR35457:SF1">
    <property type="entry name" value="HEME A SYNTHASE"/>
    <property type="match status" value="1"/>
</dbReference>
<evidence type="ECO:0000256" key="1">
    <source>
        <dbReference type="ARBA" id="ARBA00004141"/>
    </source>
</evidence>
<reference evidence="13" key="1">
    <citation type="journal article" date="2014" name="Genome Biol. Evol.">
        <title>Pangenome evidence for extensive interdomain horizontal transfer affecting lineage core and shell genes in uncultured planktonic thaumarchaeota and euryarchaeota.</title>
        <authorList>
            <person name="Deschamps P."/>
            <person name="Zivanovic Y."/>
            <person name="Moreira D."/>
            <person name="Rodriguez-Valera F."/>
            <person name="Lopez-Garcia P."/>
        </authorList>
    </citation>
    <scope>NUCLEOTIDE SEQUENCE</scope>
</reference>
<keyword evidence="5 12" id="KW-1133">Transmembrane helix</keyword>
<evidence type="ECO:0000256" key="6">
    <source>
        <dbReference type="ARBA" id="ARBA00023002"/>
    </source>
</evidence>
<keyword evidence="10" id="KW-1015">Disulfide bond</keyword>
<dbReference type="GO" id="GO:0006784">
    <property type="term" value="P:heme A biosynthetic process"/>
    <property type="evidence" value="ECO:0007669"/>
    <property type="project" value="InterPro"/>
</dbReference>
<name>A0A075HTE8_9ARCH</name>
<dbReference type="InterPro" id="IPR003780">
    <property type="entry name" value="COX15/CtaA_fam"/>
</dbReference>
<keyword evidence="2" id="KW-1003">Cell membrane</keyword>
<protein>
    <submittedName>
        <fullName evidence="13">Cytochrome c oxidase assembly protein subunit 15 (COX15)</fullName>
    </submittedName>
</protein>
<proteinExistence type="predicted"/>
<evidence type="ECO:0000256" key="9">
    <source>
        <dbReference type="ARBA" id="ARBA00023136"/>
    </source>
</evidence>
<feature type="transmembrane region" description="Helical" evidence="12">
    <location>
        <begin position="91"/>
        <end position="109"/>
    </location>
</feature>
<comment type="pathway">
    <text evidence="11">Porphyrin-containing compound metabolism.</text>
</comment>
<sequence>MSSNLKLKYLALTSLIVLYCLMVIGGYISAAGLGLTCPDWPLCPNGLLPDDEYFVEWMHRLIAATTGGLVIATAVGSWITAGSHWKIRTTGTLAAIFVVTQITLGALVIDTLLHAVLVTIHFGIGILLFAMVLLTTLFAFRLQPKSIQTTT</sequence>
<dbReference type="PANTHER" id="PTHR35457">
    <property type="entry name" value="HEME A SYNTHASE"/>
    <property type="match status" value="1"/>
</dbReference>
<feature type="transmembrane region" description="Helical" evidence="12">
    <location>
        <begin position="57"/>
        <end position="79"/>
    </location>
</feature>
<keyword evidence="7" id="KW-0408">Iron</keyword>
<organism evidence="13">
    <name type="scientific">uncultured marine thaumarchaeote KM3_78_E10</name>
    <dbReference type="NCBI Taxonomy" id="1456292"/>
    <lineage>
        <taxon>Archaea</taxon>
        <taxon>Nitrososphaerota</taxon>
        <taxon>environmental samples</taxon>
    </lineage>
</organism>
<dbReference type="InterPro" id="IPR050450">
    <property type="entry name" value="COX15/CtaA_HemeA_synthase"/>
</dbReference>
<evidence type="ECO:0000256" key="7">
    <source>
        <dbReference type="ARBA" id="ARBA00023004"/>
    </source>
</evidence>
<evidence type="ECO:0000256" key="12">
    <source>
        <dbReference type="SAM" id="Phobius"/>
    </source>
</evidence>
<evidence type="ECO:0000256" key="5">
    <source>
        <dbReference type="ARBA" id="ARBA00022989"/>
    </source>
</evidence>
<feature type="transmembrane region" description="Helical" evidence="12">
    <location>
        <begin position="9"/>
        <end position="30"/>
    </location>
</feature>
<keyword evidence="3 12" id="KW-0812">Transmembrane</keyword>
<evidence type="ECO:0000256" key="4">
    <source>
        <dbReference type="ARBA" id="ARBA00022723"/>
    </source>
</evidence>
<evidence type="ECO:0000256" key="11">
    <source>
        <dbReference type="ARBA" id="ARBA00023444"/>
    </source>
</evidence>
<keyword evidence="6" id="KW-0560">Oxidoreductase</keyword>
<dbReference type="GO" id="GO:0016020">
    <property type="term" value="C:membrane"/>
    <property type="evidence" value="ECO:0007669"/>
    <property type="project" value="UniProtKB-SubCell"/>
</dbReference>
<dbReference type="Pfam" id="PF02628">
    <property type="entry name" value="COX15-CtaA"/>
    <property type="match status" value="1"/>
</dbReference>
<comment type="subcellular location">
    <subcellularLocation>
        <location evidence="1">Membrane</location>
        <topology evidence="1">Multi-pass membrane protein</topology>
    </subcellularLocation>
</comment>
<evidence type="ECO:0000256" key="3">
    <source>
        <dbReference type="ARBA" id="ARBA00022692"/>
    </source>
</evidence>